<evidence type="ECO:0000313" key="3">
    <source>
        <dbReference type="Proteomes" id="UP000276215"/>
    </source>
</evidence>
<proteinExistence type="predicted"/>
<dbReference type="AlphaFoldDB" id="A0A3N4JZX6"/>
<dbReference type="EMBL" id="ML120361">
    <property type="protein sequence ID" value="RPB03847.1"/>
    <property type="molecule type" value="Genomic_DNA"/>
</dbReference>
<organism evidence="2 3">
    <name type="scientific">Choiromyces venosus 120613-1</name>
    <dbReference type="NCBI Taxonomy" id="1336337"/>
    <lineage>
        <taxon>Eukaryota</taxon>
        <taxon>Fungi</taxon>
        <taxon>Dikarya</taxon>
        <taxon>Ascomycota</taxon>
        <taxon>Pezizomycotina</taxon>
        <taxon>Pezizomycetes</taxon>
        <taxon>Pezizales</taxon>
        <taxon>Tuberaceae</taxon>
        <taxon>Choiromyces</taxon>
    </lineage>
</organism>
<evidence type="ECO:0000256" key="1">
    <source>
        <dbReference type="SAM" id="Phobius"/>
    </source>
</evidence>
<keyword evidence="1" id="KW-0812">Transmembrane</keyword>
<keyword evidence="3" id="KW-1185">Reference proteome</keyword>
<sequence>MYLFRLNQSSQTFLSFLISINFPKPLSPFPSFSSPPIPFPLLSSSSSTPPLSSDLSPLSLTSIFPFLISPPFPSSLFLISLLSSSFPLPLFSSLLISLPLPFPTAPPLSLTFLLPLSSQFTSLIVLLILSYFSYLSSNLIFILSKKTIQP</sequence>
<keyword evidence="1" id="KW-1133">Transmembrane helix</keyword>
<protein>
    <submittedName>
        <fullName evidence="2">Uncharacterized protein</fullName>
    </submittedName>
</protein>
<dbReference type="Proteomes" id="UP000276215">
    <property type="component" value="Unassembled WGS sequence"/>
</dbReference>
<feature type="transmembrane region" description="Helical" evidence="1">
    <location>
        <begin position="76"/>
        <end position="100"/>
    </location>
</feature>
<name>A0A3N4JZX6_9PEZI</name>
<gene>
    <name evidence="2" type="ORF">L873DRAFT_102966</name>
</gene>
<keyword evidence="1" id="KW-0472">Membrane</keyword>
<evidence type="ECO:0000313" key="2">
    <source>
        <dbReference type="EMBL" id="RPB03847.1"/>
    </source>
</evidence>
<feature type="transmembrane region" description="Helical" evidence="1">
    <location>
        <begin position="120"/>
        <end position="143"/>
    </location>
</feature>
<reference evidence="2 3" key="1">
    <citation type="journal article" date="2018" name="Nat. Ecol. Evol.">
        <title>Pezizomycetes genomes reveal the molecular basis of ectomycorrhizal truffle lifestyle.</title>
        <authorList>
            <person name="Murat C."/>
            <person name="Payen T."/>
            <person name="Noel B."/>
            <person name="Kuo A."/>
            <person name="Morin E."/>
            <person name="Chen J."/>
            <person name="Kohler A."/>
            <person name="Krizsan K."/>
            <person name="Balestrini R."/>
            <person name="Da Silva C."/>
            <person name="Montanini B."/>
            <person name="Hainaut M."/>
            <person name="Levati E."/>
            <person name="Barry K.W."/>
            <person name="Belfiori B."/>
            <person name="Cichocki N."/>
            <person name="Clum A."/>
            <person name="Dockter R.B."/>
            <person name="Fauchery L."/>
            <person name="Guy J."/>
            <person name="Iotti M."/>
            <person name="Le Tacon F."/>
            <person name="Lindquist E.A."/>
            <person name="Lipzen A."/>
            <person name="Malagnac F."/>
            <person name="Mello A."/>
            <person name="Molinier V."/>
            <person name="Miyauchi S."/>
            <person name="Poulain J."/>
            <person name="Riccioni C."/>
            <person name="Rubini A."/>
            <person name="Sitrit Y."/>
            <person name="Splivallo R."/>
            <person name="Traeger S."/>
            <person name="Wang M."/>
            <person name="Zifcakova L."/>
            <person name="Wipf D."/>
            <person name="Zambonelli A."/>
            <person name="Paolocci F."/>
            <person name="Nowrousian M."/>
            <person name="Ottonello S."/>
            <person name="Baldrian P."/>
            <person name="Spatafora J.W."/>
            <person name="Henrissat B."/>
            <person name="Nagy L.G."/>
            <person name="Aury J.M."/>
            <person name="Wincker P."/>
            <person name="Grigoriev I.V."/>
            <person name="Bonfante P."/>
            <person name="Martin F.M."/>
        </authorList>
    </citation>
    <scope>NUCLEOTIDE SEQUENCE [LARGE SCALE GENOMIC DNA]</scope>
    <source>
        <strain evidence="2 3">120613-1</strain>
    </source>
</reference>
<accession>A0A3N4JZX6</accession>